<keyword evidence="2" id="KW-1185">Reference proteome</keyword>
<evidence type="ECO:0000313" key="1">
    <source>
        <dbReference type="EMBL" id="KAJ1186917.1"/>
    </source>
</evidence>
<reference evidence="1" key="1">
    <citation type="journal article" date="2022" name="bioRxiv">
        <title>Sequencing and chromosome-scale assembly of the giantPleurodeles waltlgenome.</title>
        <authorList>
            <person name="Brown T."/>
            <person name="Elewa A."/>
            <person name="Iarovenko S."/>
            <person name="Subramanian E."/>
            <person name="Araus A.J."/>
            <person name="Petzold A."/>
            <person name="Susuki M."/>
            <person name="Suzuki K.-i.T."/>
            <person name="Hayashi T."/>
            <person name="Toyoda A."/>
            <person name="Oliveira C."/>
            <person name="Osipova E."/>
            <person name="Leigh N.D."/>
            <person name="Simon A."/>
            <person name="Yun M.H."/>
        </authorList>
    </citation>
    <scope>NUCLEOTIDE SEQUENCE</scope>
    <source>
        <strain evidence="1">20211129_DDA</strain>
        <tissue evidence="1">Liver</tissue>
    </source>
</reference>
<dbReference type="EMBL" id="JANPWB010000005">
    <property type="protein sequence ID" value="KAJ1186917.1"/>
    <property type="molecule type" value="Genomic_DNA"/>
</dbReference>
<organism evidence="1 2">
    <name type="scientific">Pleurodeles waltl</name>
    <name type="common">Iberian ribbed newt</name>
    <dbReference type="NCBI Taxonomy" id="8319"/>
    <lineage>
        <taxon>Eukaryota</taxon>
        <taxon>Metazoa</taxon>
        <taxon>Chordata</taxon>
        <taxon>Craniata</taxon>
        <taxon>Vertebrata</taxon>
        <taxon>Euteleostomi</taxon>
        <taxon>Amphibia</taxon>
        <taxon>Batrachia</taxon>
        <taxon>Caudata</taxon>
        <taxon>Salamandroidea</taxon>
        <taxon>Salamandridae</taxon>
        <taxon>Pleurodelinae</taxon>
        <taxon>Pleurodeles</taxon>
    </lineage>
</organism>
<dbReference type="Proteomes" id="UP001066276">
    <property type="component" value="Chromosome 3_1"/>
</dbReference>
<protein>
    <submittedName>
        <fullName evidence="1">Uncharacterized protein</fullName>
    </submittedName>
</protein>
<dbReference type="AlphaFoldDB" id="A0AAV7UH25"/>
<sequence>MLGARRFVELRRGNAKDPTAISRSACHPPLGASRSATVRCVRFVLGGRLSSLPSRIITKELPYFYSLYFGTPVLERFQFVCFCFCSS</sequence>
<name>A0AAV7UH25_PLEWA</name>
<evidence type="ECO:0000313" key="2">
    <source>
        <dbReference type="Proteomes" id="UP001066276"/>
    </source>
</evidence>
<proteinExistence type="predicted"/>
<comment type="caution">
    <text evidence="1">The sequence shown here is derived from an EMBL/GenBank/DDBJ whole genome shotgun (WGS) entry which is preliminary data.</text>
</comment>
<gene>
    <name evidence="1" type="ORF">NDU88_003697</name>
</gene>
<accession>A0AAV7UH25</accession>